<accession>A0A162QRM8</accession>
<dbReference type="AlphaFoldDB" id="A0A162QRM8"/>
<feature type="transmembrane region" description="Helical" evidence="1">
    <location>
        <begin position="40"/>
        <end position="61"/>
    </location>
</feature>
<keyword evidence="3" id="KW-1185">Reference proteome</keyword>
<reference evidence="2 3" key="1">
    <citation type="submission" date="2016-03" db="EMBL/GenBank/DDBJ databases">
        <title>EvidentialGene: Evidence-directed Construction of Genes on Genomes.</title>
        <authorList>
            <person name="Gilbert D.G."/>
            <person name="Choi J.-H."/>
            <person name="Mockaitis K."/>
            <person name="Colbourne J."/>
            <person name="Pfrender M."/>
        </authorList>
    </citation>
    <scope>NUCLEOTIDE SEQUENCE [LARGE SCALE GENOMIC DNA]</scope>
    <source>
        <strain evidence="2 3">Xinb3</strain>
        <tissue evidence="2">Complete organism</tissue>
    </source>
</reference>
<evidence type="ECO:0000256" key="1">
    <source>
        <dbReference type="SAM" id="Phobius"/>
    </source>
</evidence>
<keyword evidence="1" id="KW-1133">Transmembrane helix</keyword>
<comment type="caution">
    <text evidence="2">The sequence shown here is derived from an EMBL/GenBank/DDBJ whole genome shotgun (WGS) entry which is preliminary data.</text>
</comment>
<dbReference type="Proteomes" id="UP000076858">
    <property type="component" value="Unassembled WGS sequence"/>
</dbReference>
<proteinExistence type="predicted"/>
<sequence>MKSLNGQTEREPSPSVETYWVVDVFGQNDKVKVRPGFTSAFLSVFVVVVVVICVLVLLSLAG</sequence>
<gene>
    <name evidence="2" type="ORF">APZ42_013709</name>
</gene>
<keyword evidence="1" id="KW-0812">Transmembrane</keyword>
<organism evidence="2 3">
    <name type="scientific">Daphnia magna</name>
    <dbReference type="NCBI Taxonomy" id="35525"/>
    <lineage>
        <taxon>Eukaryota</taxon>
        <taxon>Metazoa</taxon>
        <taxon>Ecdysozoa</taxon>
        <taxon>Arthropoda</taxon>
        <taxon>Crustacea</taxon>
        <taxon>Branchiopoda</taxon>
        <taxon>Diplostraca</taxon>
        <taxon>Cladocera</taxon>
        <taxon>Anomopoda</taxon>
        <taxon>Daphniidae</taxon>
        <taxon>Daphnia</taxon>
    </lineage>
</organism>
<dbReference type="EMBL" id="LRGB01000311">
    <property type="protein sequence ID" value="KZS19896.1"/>
    <property type="molecule type" value="Genomic_DNA"/>
</dbReference>
<name>A0A162QRM8_9CRUS</name>
<evidence type="ECO:0000313" key="3">
    <source>
        <dbReference type="Proteomes" id="UP000076858"/>
    </source>
</evidence>
<keyword evidence="1" id="KW-0472">Membrane</keyword>
<evidence type="ECO:0000313" key="2">
    <source>
        <dbReference type="EMBL" id="KZS19896.1"/>
    </source>
</evidence>
<protein>
    <submittedName>
        <fullName evidence="2">Uncharacterized protein</fullName>
    </submittedName>
</protein>